<proteinExistence type="predicted"/>
<feature type="signal peptide" evidence="1">
    <location>
        <begin position="1"/>
        <end position="27"/>
    </location>
</feature>
<dbReference type="EMBL" id="SOPW01000002">
    <property type="protein sequence ID" value="TFB24326.1"/>
    <property type="molecule type" value="Genomic_DNA"/>
</dbReference>
<evidence type="ECO:0000313" key="3">
    <source>
        <dbReference type="Proteomes" id="UP000297975"/>
    </source>
</evidence>
<keyword evidence="1" id="KW-0732">Signal</keyword>
<evidence type="ECO:0000313" key="2">
    <source>
        <dbReference type="EMBL" id="TFB24326.1"/>
    </source>
</evidence>
<protein>
    <submittedName>
        <fullName evidence="2">Uncharacterized protein</fullName>
    </submittedName>
</protein>
<name>A0A4Y8ITS6_9BACI</name>
<dbReference type="GO" id="GO:0009253">
    <property type="term" value="P:peptidoglycan catabolic process"/>
    <property type="evidence" value="ECO:0007669"/>
    <property type="project" value="InterPro"/>
</dbReference>
<dbReference type="Gene3D" id="3.40.630.40">
    <property type="entry name" value="Zn-dependent exopeptidases"/>
    <property type="match status" value="1"/>
</dbReference>
<dbReference type="GO" id="GO:0008745">
    <property type="term" value="F:N-acetylmuramoyl-L-alanine amidase activity"/>
    <property type="evidence" value="ECO:0007669"/>
    <property type="project" value="InterPro"/>
</dbReference>
<dbReference type="Proteomes" id="UP000297975">
    <property type="component" value="Unassembled WGS sequence"/>
</dbReference>
<dbReference type="AlphaFoldDB" id="A0A4Y8ITS6"/>
<accession>A0A4Y8ITS6</accession>
<evidence type="ECO:0000256" key="1">
    <source>
        <dbReference type="SAM" id="SignalP"/>
    </source>
</evidence>
<keyword evidence="3" id="KW-1185">Reference proteome</keyword>
<feature type="chain" id="PRO_5021508191" evidence="1">
    <location>
        <begin position="28"/>
        <end position="372"/>
    </location>
</feature>
<organism evidence="2 3">
    <name type="scientific">Filobacillus milosensis</name>
    <dbReference type="NCBI Taxonomy" id="94137"/>
    <lineage>
        <taxon>Bacteria</taxon>
        <taxon>Bacillati</taxon>
        <taxon>Bacillota</taxon>
        <taxon>Bacilli</taxon>
        <taxon>Bacillales</taxon>
        <taxon>Bacillaceae</taxon>
        <taxon>Filobacillus</taxon>
    </lineage>
</organism>
<dbReference type="OrthoDB" id="2761436at2"/>
<gene>
    <name evidence="2" type="ORF">E3U55_02155</name>
</gene>
<sequence length="372" mass="41289">MLYNKKFSLSFIVLLVFLIIFTTSSSADTPYNPSGETNGVKIYLSPAGHYEKTGCWGFSENDNVAAIAHEVAQDLQSIGYFVLVGDGDWEANANSSNTWGAEYHVPIHTNANSSDSADWDCEGNDYSNGGTLLISEYGESSSQSFSQDILSVLDGESPGTTDRHTNDYDLYGGQARLLELTNTNAIGGYVETAFHTFGPDVNWLKQHSTVANDISRGIHKGTGANDCRFEVCMQSQEIRQQLEEDYNRVANSSTDRIELIERGYELNTFGKPFDSLATDINNLFKDEESIFNTISDTSLLNGVSINSEGTLIIDFKHFNTSQPSANQSIEIYQEIRNVIFKYPQVNKAFIQFDGSITDYEQWSGVSAELTRK</sequence>
<dbReference type="RefSeq" id="WP_134338684.1">
    <property type="nucleotide sequence ID" value="NZ_SOPW01000002.1"/>
</dbReference>
<reference evidence="2 3" key="1">
    <citation type="submission" date="2019-03" db="EMBL/GenBank/DDBJ databases">
        <authorList>
            <person name="He R.-H."/>
        </authorList>
    </citation>
    <scope>NUCLEOTIDE SEQUENCE [LARGE SCALE GENOMIC DNA]</scope>
    <source>
        <strain evidence="3">SH 714</strain>
    </source>
</reference>
<dbReference type="SUPFAM" id="SSF53187">
    <property type="entry name" value="Zn-dependent exopeptidases"/>
    <property type="match status" value="1"/>
</dbReference>
<comment type="caution">
    <text evidence="2">The sequence shown here is derived from an EMBL/GenBank/DDBJ whole genome shotgun (WGS) entry which is preliminary data.</text>
</comment>